<organism evidence="4">
    <name type="scientific">hydrothermal vent metagenome</name>
    <dbReference type="NCBI Taxonomy" id="652676"/>
    <lineage>
        <taxon>unclassified sequences</taxon>
        <taxon>metagenomes</taxon>
        <taxon>ecological metagenomes</taxon>
    </lineage>
</organism>
<dbReference type="GO" id="GO:0016020">
    <property type="term" value="C:membrane"/>
    <property type="evidence" value="ECO:0007669"/>
    <property type="project" value="InterPro"/>
</dbReference>
<evidence type="ECO:0000256" key="2">
    <source>
        <dbReference type="SAM" id="Phobius"/>
    </source>
</evidence>
<dbReference type="Gene3D" id="1.10.287.950">
    <property type="entry name" value="Methyl-accepting chemotaxis protein"/>
    <property type="match status" value="1"/>
</dbReference>
<gene>
    <name evidence="4" type="ORF">MNBD_GAMMA10-1343</name>
</gene>
<keyword evidence="2" id="KW-0472">Membrane</keyword>
<feature type="domain" description="Methyl-accepting transducer" evidence="3">
    <location>
        <begin position="123"/>
        <end position="359"/>
    </location>
</feature>
<dbReference type="InterPro" id="IPR004089">
    <property type="entry name" value="MCPsignal_dom"/>
</dbReference>
<evidence type="ECO:0000256" key="1">
    <source>
        <dbReference type="ARBA" id="ARBA00023224"/>
    </source>
</evidence>
<sequence>MNKIIALLSRQYAIALACGISFVLIVIIVSSLYRYIPGNLRLIFAVLLFIAVSLPVFVAWINLGKLYQLLIQASAIARGYLAGEKESAQLVSPLRSEVAEQFMGDYQQLVQKASTNGVLFGDVSSRLASDAQRISDISVNIGQSMQQQLASTEQVQSTVDELQNAVQEASYVAESTSQLAEKSESEGESGKLVMTEAITSVMMLSASVNDAGVIIRKLGDDSKLIGGIIEVITGVSEQTNLLALNAAIEAARAGDQGRGFAVVADEVRTLAGQTQESALKIKDIINLLLGHVGEASLVINTSVEQADKSDELMESVVISYSELVGYMKDISAQAQSIRQVVVNSQSSAGVAVNSLSSITASSQETIQQTETIVSESQELAKMGDQLNTMVRPL</sequence>
<proteinExistence type="predicted"/>
<dbReference type="SUPFAM" id="SSF58104">
    <property type="entry name" value="Methyl-accepting chemotaxis protein (MCP) signaling domain"/>
    <property type="match status" value="1"/>
</dbReference>
<dbReference type="PANTHER" id="PTHR32089:SF112">
    <property type="entry name" value="LYSOZYME-LIKE PROTEIN-RELATED"/>
    <property type="match status" value="1"/>
</dbReference>
<name>A0A3B0Y728_9ZZZZ</name>
<keyword evidence="2" id="KW-1133">Transmembrane helix</keyword>
<keyword evidence="1" id="KW-0807">Transducer</keyword>
<protein>
    <submittedName>
        <fullName evidence="4">PUTATIVE MCP-DOMAIN SIGNAL TRANSDUCTION PROTEIN</fullName>
    </submittedName>
</protein>
<dbReference type="EMBL" id="UOFJ01000481">
    <property type="protein sequence ID" value="VAW69969.1"/>
    <property type="molecule type" value="Genomic_DNA"/>
</dbReference>
<dbReference type="PROSITE" id="PS50111">
    <property type="entry name" value="CHEMOTAXIS_TRANSDUC_2"/>
    <property type="match status" value="1"/>
</dbReference>
<evidence type="ECO:0000313" key="4">
    <source>
        <dbReference type="EMBL" id="VAW69969.1"/>
    </source>
</evidence>
<dbReference type="GO" id="GO:0007165">
    <property type="term" value="P:signal transduction"/>
    <property type="evidence" value="ECO:0007669"/>
    <property type="project" value="UniProtKB-KW"/>
</dbReference>
<keyword evidence="2" id="KW-0812">Transmembrane</keyword>
<dbReference type="AlphaFoldDB" id="A0A3B0Y728"/>
<feature type="transmembrane region" description="Helical" evidence="2">
    <location>
        <begin position="12"/>
        <end position="36"/>
    </location>
</feature>
<dbReference type="Pfam" id="PF00015">
    <property type="entry name" value="MCPsignal"/>
    <property type="match status" value="1"/>
</dbReference>
<accession>A0A3B0Y728</accession>
<evidence type="ECO:0000259" key="3">
    <source>
        <dbReference type="PROSITE" id="PS50111"/>
    </source>
</evidence>
<dbReference type="PANTHER" id="PTHR32089">
    <property type="entry name" value="METHYL-ACCEPTING CHEMOTAXIS PROTEIN MCPB"/>
    <property type="match status" value="1"/>
</dbReference>
<reference evidence="4" key="1">
    <citation type="submission" date="2018-06" db="EMBL/GenBank/DDBJ databases">
        <authorList>
            <person name="Zhirakovskaya E."/>
        </authorList>
    </citation>
    <scope>NUCLEOTIDE SEQUENCE</scope>
</reference>
<dbReference type="SMART" id="SM00283">
    <property type="entry name" value="MA"/>
    <property type="match status" value="1"/>
</dbReference>
<feature type="transmembrane region" description="Helical" evidence="2">
    <location>
        <begin position="42"/>
        <end position="63"/>
    </location>
</feature>